<evidence type="ECO:0000256" key="2">
    <source>
        <dbReference type="ARBA" id="ARBA00022801"/>
    </source>
</evidence>
<sequence length="857" mass="94634">MAWLKLSPEVEQALKNARPVVALESTIISHGMPYPQNLKTAQEVEAVLRGKGVVPATIGILKGVVHVGMDAEQLEALARRGLACRKVSRRDIAQVLAQKQDGATTVSATMIFAHQAGISIFVTGGIGGVHRGDASDVSADLTELGRTPMCVVCAGAKSILDLPRTLEFLETQGVCVCGYGTDDFPAFFTPTSGLPTSCRVDSPSQAAELLQKQLQVQLNSGMVLAVPVPEHLSAEGKAVEEATRTAVEESVKQNIKGNEVTPFLLKRINELTQGELGKPEDWRSLRANIALVKHNAEVGALMAVELAKLGRAFGHPTLRQVDSETMGAPCELTGSVAEVHVLRFVSISTLTTSSAQSLEGAEESEKPPVPSTSSTPNVNAVEQNVSSTQLAAESQSSSSWNGSDGLAGDTAYVVPFHFSCARRMTCPKPWEVQHRSSWLIVLLCRDDLNGTFLMQKTRSCDARRSSPDEKSKFTKDPNYEQLVRRSFGPDQFEFLLEGAELLNLNLNMSYRKACCYALPFRANVPGRYHLNLAWLREGFTGVSERLRGWQPMNYRSPLDQSFIELGNSSATRDILQSWQRGDHLPRCNVTSEQYEYLCGRWLFGAVSETNTIFPWGSEGQRLPMEFTYPIRKWTNSSRYRWAPNSCHLSFISPEEGAKCLTGKRILLVGDSHLRQLTRAVIEAVCGSSLDIPKRVSKCLLPDMGRCKNVQEICFLADDYLRGTLRDLANYDLIVAGYSHWHVAYNFWPLSKYIGHLKAFSKQLKAQLVQNPSLRVRFAWHQATAICVKDHSRLGDARSTPKMQIHSLAAHKIFKELGVPIIDSFQQTASLTRSGEGIHFSSDTLMRSSLQFLLHLLC</sequence>
<reference evidence="7 8" key="1">
    <citation type="submission" date="2024-02" db="EMBL/GenBank/DDBJ databases">
        <authorList>
            <person name="Chen Y."/>
            <person name="Shah S."/>
            <person name="Dougan E. K."/>
            <person name="Thang M."/>
            <person name="Chan C."/>
        </authorList>
    </citation>
    <scope>NUCLEOTIDE SEQUENCE [LARGE SCALE GENOMIC DNA]</scope>
</reference>
<evidence type="ECO:0000256" key="3">
    <source>
        <dbReference type="ARBA" id="ARBA00023211"/>
    </source>
</evidence>
<dbReference type="GO" id="GO:0016798">
    <property type="term" value="F:hydrolase activity, acting on glycosyl bonds"/>
    <property type="evidence" value="ECO:0007669"/>
    <property type="project" value="UniProtKB-KW"/>
</dbReference>
<evidence type="ECO:0000256" key="4">
    <source>
        <dbReference type="ARBA" id="ARBA00023239"/>
    </source>
</evidence>
<name>A0ABP0MF86_9DINO</name>
<keyword evidence="2" id="KW-0378">Hydrolase</keyword>
<dbReference type="PANTHER" id="PTHR42909:SF1">
    <property type="entry name" value="CARBOHYDRATE KINASE PFKB DOMAIN-CONTAINING PROTEIN"/>
    <property type="match status" value="1"/>
</dbReference>
<evidence type="ECO:0000313" key="7">
    <source>
        <dbReference type="EMBL" id="CAK9050159.1"/>
    </source>
</evidence>
<dbReference type="InterPro" id="IPR022830">
    <property type="entry name" value="Indigdn_synthA-like"/>
</dbReference>
<organism evidence="7 8">
    <name type="scientific">Durusdinium trenchii</name>
    <dbReference type="NCBI Taxonomy" id="1381693"/>
    <lineage>
        <taxon>Eukaryota</taxon>
        <taxon>Sar</taxon>
        <taxon>Alveolata</taxon>
        <taxon>Dinophyceae</taxon>
        <taxon>Suessiales</taxon>
        <taxon>Symbiodiniaceae</taxon>
        <taxon>Durusdinium</taxon>
    </lineage>
</organism>
<protein>
    <submittedName>
        <fullName evidence="7">Pseudouridine-5'-phosphate glycosidase (PsiMP glycosidase)</fullName>
    </submittedName>
</protein>
<keyword evidence="1" id="KW-0479">Metal-binding</keyword>
<feature type="region of interest" description="Disordered" evidence="6">
    <location>
        <begin position="355"/>
        <end position="378"/>
    </location>
</feature>
<dbReference type="HAMAP" id="MF_01876">
    <property type="entry name" value="PsiMP_glycosidase"/>
    <property type="match status" value="1"/>
</dbReference>
<comment type="caution">
    <text evidence="7">The sequence shown here is derived from an EMBL/GenBank/DDBJ whole genome shotgun (WGS) entry which is preliminary data.</text>
</comment>
<dbReference type="Gene3D" id="3.40.1790.10">
    <property type="entry name" value="Indigoidine synthase domain"/>
    <property type="match status" value="1"/>
</dbReference>
<gene>
    <name evidence="7" type="ORF">SCF082_LOCUS27700</name>
</gene>
<accession>A0ABP0MF86</accession>
<dbReference type="Proteomes" id="UP001642464">
    <property type="component" value="Unassembled WGS sequence"/>
</dbReference>
<dbReference type="Pfam" id="PF04227">
    <property type="entry name" value="Indigoidine_A"/>
    <property type="match status" value="1"/>
</dbReference>
<keyword evidence="3" id="KW-0464">Manganese</keyword>
<dbReference type="InterPro" id="IPR007342">
    <property type="entry name" value="PsuG"/>
</dbReference>
<keyword evidence="8" id="KW-1185">Reference proteome</keyword>
<evidence type="ECO:0000256" key="1">
    <source>
        <dbReference type="ARBA" id="ARBA00022723"/>
    </source>
</evidence>
<dbReference type="SUPFAM" id="SSF110581">
    <property type="entry name" value="Indigoidine synthase A-like"/>
    <property type="match status" value="1"/>
</dbReference>
<dbReference type="PANTHER" id="PTHR42909">
    <property type="entry name" value="ZGC:136858"/>
    <property type="match status" value="1"/>
</dbReference>
<evidence type="ECO:0000256" key="5">
    <source>
        <dbReference type="ARBA" id="ARBA00023295"/>
    </source>
</evidence>
<keyword evidence="5 7" id="KW-0326">Glycosidase</keyword>
<evidence type="ECO:0000313" key="8">
    <source>
        <dbReference type="Proteomes" id="UP001642464"/>
    </source>
</evidence>
<keyword evidence="4" id="KW-0456">Lyase</keyword>
<dbReference type="EMBL" id="CAXAMM010021557">
    <property type="protein sequence ID" value="CAK9050159.1"/>
    <property type="molecule type" value="Genomic_DNA"/>
</dbReference>
<proteinExistence type="inferred from homology"/>
<evidence type="ECO:0000256" key="6">
    <source>
        <dbReference type="SAM" id="MobiDB-lite"/>
    </source>
</evidence>